<feature type="transmembrane region" description="Helical" evidence="2">
    <location>
        <begin position="415"/>
        <end position="437"/>
    </location>
</feature>
<feature type="compositionally biased region" description="Gly residues" evidence="1">
    <location>
        <begin position="45"/>
        <end position="56"/>
    </location>
</feature>
<accession>A0A3N2D0E7</accession>
<feature type="transmembrane region" description="Helical" evidence="2">
    <location>
        <begin position="244"/>
        <end position="265"/>
    </location>
</feature>
<feature type="transmembrane region" description="Helical" evidence="2">
    <location>
        <begin position="81"/>
        <end position="102"/>
    </location>
</feature>
<dbReference type="InterPro" id="IPR012507">
    <property type="entry name" value="YibE_F"/>
</dbReference>
<keyword evidence="2" id="KW-0472">Membrane</keyword>
<dbReference type="Proteomes" id="UP000275356">
    <property type="component" value="Unassembled WGS sequence"/>
</dbReference>
<dbReference type="OrthoDB" id="5846312at2"/>
<dbReference type="AlphaFoldDB" id="A0A3N2D0E7"/>
<feature type="region of interest" description="Disordered" evidence="1">
    <location>
        <begin position="1"/>
        <end position="65"/>
    </location>
</feature>
<feature type="transmembrane region" description="Helical" evidence="2">
    <location>
        <begin position="314"/>
        <end position="332"/>
    </location>
</feature>
<protein>
    <submittedName>
        <fullName evidence="3">Putative membrane protein</fullName>
    </submittedName>
</protein>
<feature type="transmembrane region" description="Helical" evidence="2">
    <location>
        <begin position="194"/>
        <end position="211"/>
    </location>
</feature>
<dbReference type="EMBL" id="RKHQ01000002">
    <property type="protein sequence ID" value="ROR93252.1"/>
    <property type="molecule type" value="Genomic_DNA"/>
</dbReference>
<dbReference type="RefSeq" id="WP_123740238.1">
    <property type="nucleotide sequence ID" value="NZ_RKHQ01000002.1"/>
</dbReference>
<evidence type="ECO:0000313" key="3">
    <source>
        <dbReference type="EMBL" id="ROR93252.1"/>
    </source>
</evidence>
<feature type="transmembrane region" description="Helical" evidence="2">
    <location>
        <begin position="373"/>
        <end position="395"/>
    </location>
</feature>
<keyword evidence="2" id="KW-0812">Transmembrane</keyword>
<evidence type="ECO:0000256" key="1">
    <source>
        <dbReference type="SAM" id="MobiDB-lite"/>
    </source>
</evidence>
<comment type="caution">
    <text evidence="3">The sequence shown here is derived from an EMBL/GenBank/DDBJ whole genome shotgun (WGS) entry which is preliminary data.</text>
</comment>
<sequence>MGGAHARPDDPDDQREAVPGGGDGADDAARTGGGLLAGGRRRTRGGGAGRDGGAHGGHAHVGHGHGEQLVLPEAERRRARILLSAIVLPLLLATVAGLFALWPRGETIAGTVAMTAPGVSFETARVTSVDLDADPAVRAVLLTGPGTGAEIPVGVPPEVLAQPIPIGAKIQVIFERSGLDSGAPFIFVDYVRDVPLLWLVAIYVVGVAAVARWRGLAAMVGLAASLGVIGLFVLPALMGGTSPLLVALVGSSAMMFVSVYLAHGISIRTTTALLGTFAGLAVTTLLALWSADATRLIGTGSEDGYHVAGTFPEMSLRALLVCGFVIAGLGALNDVTITQASAVWELHGADPGATRLSVFGRAMRIGRDHIASTVYTLAFAYVGTALPLLLVMAIYDRSLGALLTSGALAEEIVRTLVSSIGLILAIPITTAIAAALVRTSRAGRVGGEPTPVEA</sequence>
<feature type="transmembrane region" description="Helical" evidence="2">
    <location>
        <begin position="218"/>
        <end position="238"/>
    </location>
</feature>
<gene>
    <name evidence="3" type="ORF">EDD28_2660</name>
</gene>
<evidence type="ECO:0000256" key="2">
    <source>
        <dbReference type="SAM" id="Phobius"/>
    </source>
</evidence>
<feature type="transmembrane region" description="Helical" evidence="2">
    <location>
        <begin position="272"/>
        <end position="291"/>
    </location>
</feature>
<evidence type="ECO:0000313" key="4">
    <source>
        <dbReference type="Proteomes" id="UP000275356"/>
    </source>
</evidence>
<dbReference type="PANTHER" id="PTHR41771:SF1">
    <property type="entry name" value="MEMBRANE PROTEIN"/>
    <property type="match status" value="1"/>
</dbReference>
<keyword evidence="2" id="KW-1133">Transmembrane helix</keyword>
<organism evidence="3 4">
    <name type="scientific">Salana multivorans</name>
    <dbReference type="NCBI Taxonomy" id="120377"/>
    <lineage>
        <taxon>Bacteria</taxon>
        <taxon>Bacillati</taxon>
        <taxon>Actinomycetota</taxon>
        <taxon>Actinomycetes</taxon>
        <taxon>Micrococcales</taxon>
        <taxon>Beutenbergiaceae</taxon>
        <taxon>Salana</taxon>
    </lineage>
</organism>
<name>A0A3N2D0E7_9MICO</name>
<reference evidence="3 4" key="1">
    <citation type="submission" date="2018-11" db="EMBL/GenBank/DDBJ databases">
        <title>Sequencing the genomes of 1000 actinobacteria strains.</title>
        <authorList>
            <person name="Klenk H.-P."/>
        </authorList>
    </citation>
    <scope>NUCLEOTIDE SEQUENCE [LARGE SCALE GENOMIC DNA]</scope>
    <source>
        <strain evidence="3 4">DSM 13521</strain>
    </source>
</reference>
<proteinExistence type="predicted"/>
<dbReference type="Pfam" id="PF07907">
    <property type="entry name" value="YibE_F"/>
    <property type="match status" value="1"/>
</dbReference>
<keyword evidence="4" id="KW-1185">Reference proteome</keyword>
<dbReference type="PANTHER" id="PTHR41771">
    <property type="entry name" value="MEMBRANE PROTEIN-RELATED"/>
    <property type="match status" value="1"/>
</dbReference>